<dbReference type="PANTHER" id="PTHR35903">
    <property type="entry name" value="FLAGELLIN B1"/>
    <property type="match status" value="1"/>
</dbReference>
<dbReference type="GO" id="GO:0005198">
    <property type="term" value="F:structural molecule activity"/>
    <property type="evidence" value="ECO:0007669"/>
    <property type="project" value="InterPro"/>
</dbReference>
<dbReference type="InterPro" id="IPR013373">
    <property type="entry name" value="Flagellin/pilin_N_arc"/>
</dbReference>
<comment type="similarity">
    <text evidence="3 5">Belongs to the archaeal flagellin family.</text>
</comment>
<dbReference type="PaxDb" id="593117-TGAM_1536"/>
<dbReference type="STRING" id="593117.TGAM_1536"/>
<evidence type="ECO:0000256" key="5">
    <source>
        <dbReference type="RuleBase" id="RU361282"/>
    </source>
</evidence>
<evidence type="ECO:0000313" key="7">
    <source>
        <dbReference type="EMBL" id="ACS34038.1"/>
    </source>
</evidence>
<reference evidence="7 8" key="1">
    <citation type="journal article" date="2007" name="Genome Biol.">
        <title>Genome analysis and genome-wide proteomics of Thermococcus gammatolerans, the most radioresistant organism known amongst the Archaea.</title>
        <authorList>
            <person name="Zivanovic Y."/>
            <person name="Armengaud J."/>
            <person name="Lagorce A."/>
            <person name="Leplat C."/>
            <person name="Guerin P."/>
            <person name="Dutertre M."/>
            <person name="Anthouard V."/>
            <person name="Forterre P."/>
            <person name="Wincker P."/>
            <person name="Confalonieri F."/>
        </authorList>
    </citation>
    <scope>NUCLEOTIDE SEQUENCE [LARGE SCALE GENOMIC DNA]</scope>
    <source>
        <strain evidence="8">DSM 15229 / JCM 11827 / EJ3</strain>
    </source>
</reference>
<sequence>MPRRRGAIGIGTLIVFIAMVLVAAVAAGVLIATSGYLQQKAMSTGRQTTQEVASGIKVMNIYGYTPANPPSAGNITKLVIYVTPNAGSSGIDLSYVKVVLSDGSKMTVFKYNPNAFYTGDIDNVFTLPVWVNVTGTNFGIAVVQDSDLSIINNREHPVLNWGDIAALLVNTTGFGKGAGLPPATHVTGKVIPENGAAGVVDFVTPHAYTDKILTLQ</sequence>
<keyword evidence="6" id="KW-0472">Membrane</keyword>
<evidence type="ECO:0000256" key="3">
    <source>
        <dbReference type="ARBA" id="ARBA00010256"/>
    </source>
</evidence>
<dbReference type="GeneID" id="7988430"/>
<dbReference type="AlphaFoldDB" id="C5A726"/>
<evidence type="ECO:0000256" key="4">
    <source>
        <dbReference type="ARBA" id="ARBA00022440"/>
    </source>
</evidence>
<evidence type="ECO:0000256" key="6">
    <source>
        <dbReference type="SAM" id="Phobius"/>
    </source>
</evidence>
<evidence type="ECO:0000256" key="2">
    <source>
        <dbReference type="ARBA" id="ARBA00004618"/>
    </source>
</evidence>
<comment type="function">
    <text evidence="1 5">Flagellin is the subunit protein which polymerizes to form the filaments of archaeal flagella.</text>
</comment>
<dbReference type="InterPro" id="IPR002774">
    <property type="entry name" value="Flagellin_arc-type"/>
</dbReference>
<keyword evidence="7" id="KW-0966">Cell projection</keyword>
<protein>
    <recommendedName>
        <fullName evidence="5">Flagellin</fullName>
    </recommendedName>
</protein>
<organism evidence="7 8">
    <name type="scientific">Thermococcus gammatolerans (strain DSM 15229 / JCM 11827 / EJ3)</name>
    <dbReference type="NCBI Taxonomy" id="593117"/>
    <lineage>
        <taxon>Archaea</taxon>
        <taxon>Methanobacteriati</taxon>
        <taxon>Methanobacteriota</taxon>
        <taxon>Thermococci</taxon>
        <taxon>Thermococcales</taxon>
        <taxon>Thermococcaceae</taxon>
        <taxon>Thermococcus</taxon>
    </lineage>
</organism>
<dbReference type="RefSeq" id="WP_015859149.1">
    <property type="nucleotide sequence ID" value="NC_012804.1"/>
</dbReference>
<proteinExistence type="inferred from homology"/>
<dbReference type="NCBIfam" id="NF006325">
    <property type="entry name" value="PRK08541.1"/>
    <property type="match status" value="1"/>
</dbReference>
<dbReference type="KEGG" id="tga:TGAM_1536"/>
<dbReference type="EMBL" id="CP001398">
    <property type="protein sequence ID" value="ACS34038.1"/>
    <property type="molecule type" value="Genomic_DNA"/>
</dbReference>
<dbReference type="GO" id="GO:0097588">
    <property type="term" value="P:archaeal or bacterial-type flagellum-dependent cell motility"/>
    <property type="evidence" value="ECO:0007669"/>
    <property type="project" value="InterPro"/>
</dbReference>
<comment type="subcellular location">
    <subcellularLocation>
        <location evidence="2 5">Archaeal flagellum</location>
    </subcellularLocation>
</comment>
<dbReference type="PANTHER" id="PTHR35903:SF1">
    <property type="entry name" value="FLAGELLIN B1"/>
    <property type="match status" value="1"/>
</dbReference>
<dbReference type="NCBIfam" id="TIGR02537">
    <property type="entry name" value="arch_flag_Nterm"/>
    <property type="match status" value="1"/>
</dbReference>
<keyword evidence="6" id="KW-1133">Transmembrane helix</keyword>
<evidence type="ECO:0000313" key="8">
    <source>
        <dbReference type="Proteomes" id="UP000001488"/>
    </source>
</evidence>
<keyword evidence="7" id="KW-0282">Flagellum</keyword>
<keyword evidence="7" id="KW-0969">Cilium</keyword>
<feature type="transmembrane region" description="Helical" evidence="6">
    <location>
        <begin position="12"/>
        <end position="37"/>
    </location>
</feature>
<evidence type="ECO:0000256" key="1">
    <source>
        <dbReference type="ARBA" id="ARBA00002236"/>
    </source>
</evidence>
<dbReference type="OrthoDB" id="102632at2157"/>
<keyword evidence="8" id="KW-1185">Reference proteome</keyword>
<dbReference type="PATRIC" id="fig|593117.10.peg.1539"/>
<dbReference type="eggNOG" id="arCOG01829">
    <property type="taxonomic scope" value="Archaea"/>
</dbReference>
<dbReference type="Pfam" id="PF01917">
    <property type="entry name" value="Flagellin_arch-type"/>
    <property type="match status" value="1"/>
</dbReference>
<keyword evidence="6" id="KW-0812">Transmembrane</keyword>
<dbReference type="Proteomes" id="UP000001488">
    <property type="component" value="Chromosome"/>
</dbReference>
<keyword evidence="4 5" id="KW-0974">Archaeal flagellum</keyword>
<dbReference type="HOGENOM" id="CLU_051124_0_1_2"/>
<dbReference type="GO" id="GO:0097589">
    <property type="term" value="C:archaeal-type flagellum"/>
    <property type="evidence" value="ECO:0007669"/>
    <property type="project" value="UniProtKB-SubCell"/>
</dbReference>
<gene>
    <name evidence="7" type="primary">flaB5</name>
    <name evidence="7" type="ordered locus">TGAM_1536</name>
</gene>
<accession>C5A726</accession>
<name>C5A726_THEGJ</name>